<dbReference type="InterPro" id="IPR011016">
    <property type="entry name" value="Znf_RING-CH"/>
</dbReference>
<dbReference type="InterPro" id="IPR022143">
    <property type="entry name" value="DUF3675"/>
</dbReference>
<evidence type="ECO:0000256" key="3">
    <source>
        <dbReference type="ARBA" id="ARBA00022833"/>
    </source>
</evidence>
<name>A0AAD8HUC7_9APIA</name>
<dbReference type="Proteomes" id="UP001237642">
    <property type="component" value="Unassembled WGS sequence"/>
</dbReference>
<dbReference type="SMART" id="SM00744">
    <property type="entry name" value="RINGv"/>
    <property type="match status" value="1"/>
</dbReference>
<dbReference type="SUPFAM" id="SSF57850">
    <property type="entry name" value="RING/U-box"/>
    <property type="match status" value="1"/>
</dbReference>
<keyword evidence="5" id="KW-0812">Transmembrane</keyword>
<dbReference type="PROSITE" id="PS51292">
    <property type="entry name" value="ZF_RING_CH"/>
    <property type="match status" value="1"/>
</dbReference>
<organism evidence="7 8">
    <name type="scientific">Heracleum sosnowskyi</name>
    <dbReference type="NCBI Taxonomy" id="360622"/>
    <lineage>
        <taxon>Eukaryota</taxon>
        <taxon>Viridiplantae</taxon>
        <taxon>Streptophyta</taxon>
        <taxon>Embryophyta</taxon>
        <taxon>Tracheophyta</taxon>
        <taxon>Spermatophyta</taxon>
        <taxon>Magnoliopsida</taxon>
        <taxon>eudicotyledons</taxon>
        <taxon>Gunneridae</taxon>
        <taxon>Pentapetalae</taxon>
        <taxon>asterids</taxon>
        <taxon>campanulids</taxon>
        <taxon>Apiales</taxon>
        <taxon>Apiaceae</taxon>
        <taxon>Apioideae</taxon>
        <taxon>apioid superclade</taxon>
        <taxon>Tordylieae</taxon>
        <taxon>Tordyliinae</taxon>
        <taxon>Heracleum</taxon>
    </lineage>
</organism>
<gene>
    <name evidence="7" type="ORF">POM88_029578</name>
</gene>
<reference evidence="7" key="1">
    <citation type="submission" date="2023-02" db="EMBL/GenBank/DDBJ databases">
        <title>Genome of toxic invasive species Heracleum sosnowskyi carries increased number of genes despite the absence of recent whole-genome duplications.</title>
        <authorList>
            <person name="Schelkunov M."/>
            <person name="Shtratnikova V."/>
            <person name="Makarenko M."/>
            <person name="Klepikova A."/>
            <person name="Omelchenko D."/>
            <person name="Novikova G."/>
            <person name="Obukhova E."/>
            <person name="Bogdanov V."/>
            <person name="Penin A."/>
            <person name="Logacheva M."/>
        </authorList>
    </citation>
    <scope>NUCLEOTIDE SEQUENCE</scope>
    <source>
        <strain evidence="7">Hsosn_3</strain>
        <tissue evidence="7">Leaf</tissue>
    </source>
</reference>
<evidence type="ECO:0000313" key="8">
    <source>
        <dbReference type="Proteomes" id="UP001237642"/>
    </source>
</evidence>
<dbReference type="GO" id="GO:0016020">
    <property type="term" value="C:membrane"/>
    <property type="evidence" value="ECO:0007669"/>
    <property type="project" value="TreeGrafter"/>
</dbReference>
<dbReference type="GO" id="GO:0004842">
    <property type="term" value="F:ubiquitin-protein transferase activity"/>
    <property type="evidence" value="ECO:0007669"/>
    <property type="project" value="TreeGrafter"/>
</dbReference>
<sequence>MEEHLTLCVDHFVPPRSSQAPQGLETPGSSVGGSCSHVPDPNSSAIDIEDKNGAADEEEPLIQTVECRICQEEDSIRNLEVPCACNGSLKFAHRKCVQRWCNEKGDITCEICHQPYQSGYTAPPRSVAEDTSIDISGAWTIGGTPLDLHDPRLLAMAAAERRLLEAEYDEYDDSNSSGAAFCRSAALILMALLLLRHALSIGDSDGGDSDGGDGDDASTFFALFLLRAVGFLLPCYIMAWAISLLQRRRQRQEAAAALAASDVAFMVQAAQHRGLQVTIATGTPAAPASTPELAPISHQVTIQ</sequence>
<dbReference type="PANTHER" id="PTHR23012">
    <property type="entry name" value="RING/FYVE/PHD ZINC FINGER DOMAIN-CONTAINING"/>
    <property type="match status" value="1"/>
</dbReference>
<keyword evidence="2" id="KW-0863">Zinc-finger</keyword>
<evidence type="ECO:0000256" key="2">
    <source>
        <dbReference type="ARBA" id="ARBA00022771"/>
    </source>
</evidence>
<dbReference type="Pfam" id="PF12428">
    <property type="entry name" value="DUF3675"/>
    <property type="match status" value="1"/>
</dbReference>
<reference evidence="7" key="2">
    <citation type="submission" date="2023-05" db="EMBL/GenBank/DDBJ databases">
        <authorList>
            <person name="Schelkunov M.I."/>
        </authorList>
    </citation>
    <scope>NUCLEOTIDE SEQUENCE</scope>
    <source>
        <strain evidence="7">Hsosn_3</strain>
        <tissue evidence="7">Leaf</tissue>
    </source>
</reference>
<evidence type="ECO:0000313" key="7">
    <source>
        <dbReference type="EMBL" id="KAK1373385.1"/>
    </source>
</evidence>
<dbReference type="CDD" id="cd16495">
    <property type="entry name" value="RING_CH-C4HC3_MARCH"/>
    <property type="match status" value="1"/>
</dbReference>
<keyword evidence="5" id="KW-0472">Membrane</keyword>
<dbReference type="Gene3D" id="3.30.40.10">
    <property type="entry name" value="Zinc/RING finger domain, C3HC4 (zinc finger)"/>
    <property type="match status" value="1"/>
</dbReference>
<feature type="compositionally biased region" description="Polar residues" evidence="4">
    <location>
        <begin position="16"/>
        <end position="33"/>
    </location>
</feature>
<dbReference type="AlphaFoldDB" id="A0AAD8HUC7"/>
<proteinExistence type="predicted"/>
<dbReference type="EMBL" id="JAUIZM010000007">
    <property type="protein sequence ID" value="KAK1373385.1"/>
    <property type="molecule type" value="Genomic_DNA"/>
</dbReference>
<dbReference type="InterPro" id="IPR033275">
    <property type="entry name" value="MARCH-like"/>
</dbReference>
<accession>A0AAD8HUC7</accession>
<feature type="region of interest" description="Disordered" evidence="4">
    <location>
        <begin position="13"/>
        <end position="48"/>
    </location>
</feature>
<feature type="transmembrane region" description="Helical" evidence="5">
    <location>
        <begin position="219"/>
        <end position="242"/>
    </location>
</feature>
<comment type="caution">
    <text evidence="7">The sequence shown here is derived from an EMBL/GenBank/DDBJ whole genome shotgun (WGS) entry which is preliminary data.</text>
</comment>
<dbReference type="Pfam" id="PF12906">
    <property type="entry name" value="RINGv"/>
    <property type="match status" value="1"/>
</dbReference>
<protein>
    <submittedName>
        <fullName evidence="7">E3 ubiquitin ligase SUD1</fullName>
    </submittedName>
</protein>
<evidence type="ECO:0000256" key="4">
    <source>
        <dbReference type="SAM" id="MobiDB-lite"/>
    </source>
</evidence>
<keyword evidence="1" id="KW-0479">Metal-binding</keyword>
<dbReference type="GO" id="GO:0016567">
    <property type="term" value="P:protein ubiquitination"/>
    <property type="evidence" value="ECO:0007669"/>
    <property type="project" value="TreeGrafter"/>
</dbReference>
<evidence type="ECO:0000259" key="6">
    <source>
        <dbReference type="PROSITE" id="PS51292"/>
    </source>
</evidence>
<keyword evidence="8" id="KW-1185">Reference proteome</keyword>
<keyword evidence="5" id="KW-1133">Transmembrane helix</keyword>
<dbReference type="GO" id="GO:0008270">
    <property type="term" value="F:zinc ion binding"/>
    <property type="evidence" value="ECO:0007669"/>
    <property type="project" value="UniProtKB-KW"/>
</dbReference>
<keyword evidence="3" id="KW-0862">Zinc</keyword>
<evidence type="ECO:0000256" key="1">
    <source>
        <dbReference type="ARBA" id="ARBA00022723"/>
    </source>
</evidence>
<dbReference type="PANTHER" id="PTHR23012:SF215">
    <property type="entry name" value="RING_FYVE_PHD ZINC FINGER SUPERFAMILY PROTEIN"/>
    <property type="match status" value="1"/>
</dbReference>
<dbReference type="FunFam" id="3.30.40.10:FF:000146">
    <property type="entry name" value="RING/FYVE/PHD zinc finger protein"/>
    <property type="match status" value="1"/>
</dbReference>
<feature type="domain" description="RING-CH-type" evidence="6">
    <location>
        <begin position="59"/>
        <end position="119"/>
    </location>
</feature>
<evidence type="ECO:0000256" key="5">
    <source>
        <dbReference type="SAM" id="Phobius"/>
    </source>
</evidence>
<feature type="transmembrane region" description="Helical" evidence="5">
    <location>
        <begin position="180"/>
        <end position="199"/>
    </location>
</feature>
<dbReference type="InterPro" id="IPR013083">
    <property type="entry name" value="Znf_RING/FYVE/PHD"/>
</dbReference>